<name>A0A517NYE0_9BACT</name>
<sequence>MAKFYVQCGPVQIVLQADTVEKAALAAIDHALQSHIWIYDDQDLTESDCQDHLMLEALLHLEPSIRVSEQGFDRKDALHTGTPEMIQHWHQLMVGMRRLFVIAGLESRTMADVASDQAPTPAVGPQLPR</sequence>
<reference evidence="1 2" key="1">
    <citation type="submission" date="2019-02" db="EMBL/GenBank/DDBJ databases">
        <title>Deep-cultivation of Planctomycetes and their phenomic and genomic characterization uncovers novel biology.</title>
        <authorList>
            <person name="Wiegand S."/>
            <person name="Jogler M."/>
            <person name="Boedeker C."/>
            <person name="Pinto D."/>
            <person name="Vollmers J."/>
            <person name="Rivas-Marin E."/>
            <person name="Kohn T."/>
            <person name="Peeters S.H."/>
            <person name="Heuer A."/>
            <person name="Rast P."/>
            <person name="Oberbeckmann S."/>
            <person name="Bunk B."/>
            <person name="Jeske O."/>
            <person name="Meyerdierks A."/>
            <person name="Storesund J.E."/>
            <person name="Kallscheuer N."/>
            <person name="Luecker S."/>
            <person name="Lage O.M."/>
            <person name="Pohl T."/>
            <person name="Merkel B.J."/>
            <person name="Hornburger P."/>
            <person name="Mueller R.-W."/>
            <person name="Bruemmer F."/>
            <person name="Labrenz M."/>
            <person name="Spormann A.M."/>
            <person name="Op den Camp H."/>
            <person name="Overmann J."/>
            <person name="Amann R."/>
            <person name="Jetten M.S.M."/>
            <person name="Mascher T."/>
            <person name="Medema M.H."/>
            <person name="Devos D.P."/>
            <person name="Kaster A.-K."/>
            <person name="Ovreas L."/>
            <person name="Rohde M."/>
            <person name="Galperin M.Y."/>
            <person name="Jogler C."/>
        </authorList>
    </citation>
    <scope>NUCLEOTIDE SEQUENCE [LARGE SCALE GENOMIC DNA]</scope>
    <source>
        <strain evidence="1 2">K23_9</strain>
    </source>
</reference>
<dbReference type="AlphaFoldDB" id="A0A517NYE0"/>
<dbReference type="EMBL" id="CP036526">
    <property type="protein sequence ID" value="QDT12147.1"/>
    <property type="molecule type" value="Genomic_DNA"/>
</dbReference>
<dbReference type="RefSeq" id="WP_145419870.1">
    <property type="nucleotide sequence ID" value="NZ_CP036526.1"/>
</dbReference>
<dbReference type="OrthoDB" id="279935at2"/>
<protein>
    <submittedName>
        <fullName evidence="1">Uncharacterized protein</fullName>
    </submittedName>
</protein>
<evidence type="ECO:0000313" key="1">
    <source>
        <dbReference type="EMBL" id="QDT12147.1"/>
    </source>
</evidence>
<keyword evidence="2" id="KW-1185">Reference proteome</keyword>
<organism evidence="1 2">
    <name type="scientific">Stieleria marina</name>
    <dbReference type="NCBI Taxonomy" id="1930275"/>
    <lineage>
        <taxon>Bacteria</taxon>
        <taxon>Pseudomonadati</taxon>
        <taxon>Planctomycetota</taxon>
        <taxon>Planctomycetia</taxon>
        <taxon>Pirellulales</taxon>
        <taxon>Pirellulaceae</taxon>
        <taxon>Stieleria</taxon>
    </lineage>
</organism>
<proteinExistence type="predicted"/>
<accession>A0A517NYE0</accession>
<evidence type="ECO:0000313" key="2">
    <source>
        <dbReference type="Proteomes" id="UP000319817"/>
    </source>
</evidence>
<gene>
    <name evidence="1" type="ORF">K239x_41550</name>
</gene>
<dbReference type="Proteomes" id="UP000319817">
    <property type="component" value="Chromosome"/>
</dbReference>